<dbReference type="Proteomes" id="UP000464751">
    <property type="component" value="Chromosome"/>
</dbReference>
<dbReference type="RefSeq" id="WP_163074287.1">
    <property type="nucleotide sequence ID" value="NZ_CP048630.1"/>
</dbReference>
<sequence>MLLYATKDNPVPEGAVCGSVTTQDGVQLRFARWRPEGATRGTVCVFPGRTEKIEKYFETVRDLIRRRFAVAVLDWRGQGGSQRLLKNPMKGHVRDFDEYQVDIQAFMREIVLPDCPPPYFALAHSMGAAILLDAARHGRRWFDRMVLVAPMLDLSLLKHDVAARRMARLCAGVGLSNLYVPRGRKVRLDEVHFDGNRLTSDKARFARNLTITMEQPQLDVGPPTIGWVRAAFDLMDRLTDPATARQIRQPLLMAAAGADSIVSTPAIEHLGTRLIAGAHVVIPGARHELLQERDIYREPLFAAFDAFIPGSAN</sequence>
<keyword evidence="3" id="KW-1185">Reference proteome</keyword>
<reference evidence="2 3" key="1">
    <citation type="submission" date="2020-02" db="EMBL/GenBank/DDBJ databases">
        <authorList>
            <person name="Li G."/>
        </authorList>
    </citation>
    <scope>NUCLEOTIDE SEQUENCE [LARGE SCALE GENOMIC DNA]</scope>
    <source>
        <strain evidence="2 3">DSM 102029</strain>
    </source>
</reference>
<name>A0A6P1YIP9_9HYPH</name>
<dbReference type="InterPro" id="IPR051044">
    <property type="entry name" value="MAG_DAG_Lipase"/>
</dbReference>
<feature type="domain" description="Serine aminopeptidase S33" evidence="1">
    <location>
        <begin position="38"/>
        <end position="294"/>
    </location>
</feature>
<dbReference type="GO" id="GO:0016787">
    <property type="term" value="F:hydrolase activity"/>
    <property type="evidence" value="ECO:0007669"/>
    <property type="project" value="UniProtKB-KW"/>
</dbReference>
<dbReference type="EMBL" id="CP048630">
    <property type="protein sequence ID" value="QIB33189.1"/>
    <property type="molecule type" value="Genomic_DNA"/>
</dbReference>
<dbReference type="InterPro" id="IPR029058">
    <property type="entry name" value="AB_hydrolase_fold"/>
</dbReference>
<evidence type="ECO:0000313" key="2">
    <source>
        <dbReference type="EMBL" id="QIB33189.1"/>
    </source>
</evidence>
<accession>A0A6P1YIP9</accession>
<dbReference type="KEGG" id="apra:G3A50_05325"/>
<dbReference type="InterPro" id="IPR022742">
    <property type="entry name" value="Hydrolase_4"/>
</dbReference>
<dbReference type="AlphaFoldDB" id="A0A6P1YIP9"/>
<proteinExistence type="predicted"/>
<gene>
    <name evidence="2" type="ORF">G3A50_05325</name>
</gene>
<evidence type="ECO:0000259" key="1">
    <source>
        <dbReference type="Pfam" id="PF12146"/>
    </source>
</evidence>
<organism evidence="2 3">
    <name type="scientific">Ancylobacter pratisalsi</name>
    <dbReference type="NCBI Taxonomy" id="1745854"/>
    <lineage>
        <taxon>Bacteria</taxon>
        <taxon>Pseudomonadati</taxon>
        <taxon>Pseudomonadota</taxon>
        <taxon>Alphaproteobacteria</taxon>
        <taxon>Hyphomicrobiales</taxon>
        <taxon>Xanthobacteraceae</taxon>
        <taxon>Ancylobacter</taxon>
    </lineage>
</organism>
<dbReference type="Pfam" id="PF12146">
    <property type="entry name" value="Hydrolase_4"/>
    <property type="match status" value="1"/>
</dbReference>
<keyword evidence="2" id="KW-0378">Hydrolase</keyword>
<dbReference type="PANTHER" id="PTHR11614">
    <property type="entry name" value="PHOSPHOLIPASE-RELATED"/>
    <property type="match status" value="1"/>
</dbReference>
<protein>
    <submittedName>
        <fullName evidence="2">Alpha/beta hydrolase</fullName>
    </submittedName>
</protein>
<dbReference type="Gene3D" id="3.40.50.1820">
    <property type="entry name" value="alpha/beta hydrolase"/>
    <property type="match status" value="1"/>
</dbReference>
<dbReference type="SUPFAM" id="SSF53474">
    <property type="entry name" value="alpha/beta-Hydrolases"/>
    <property type="match status" value="1"/>
</dbReference>
<evidence type="ECO:0000313" key="3">
    <source>
        <dbReference type="Proteomes" id="UP000464751"/>
    </source>
</evidence>